<dbReference type="InterPro" id="IPR029058">
    <property type="entry name" value="AB_hydrolase_fold"/>
</dbReference>
<evidence type="ECO:0000313" key="4">
    <source>
        <dbReference type="EMBL" id="CAE0639484.1"/>
    </source>
</evidence>
<dbReference type="InterPro" id="IPR000073">
    <property type="entry name" value="AB_hydrolase_1"/>
</dbReference>
<dbReference type="Gene3D" id="3.40.50.1820">
    <property type="entry name" value="alpha/beta hydrolase"/>
    <property type="match status" value="1"/>
</dbReference>
<protein>
    <recommendedName>
        <fullName evidence="3">AB hydrolase-1 domain-containing protein</fullName>
    </recommendedName>
</protein>
<feature type="domain" description="AB hydrolase-1" evidence="3">
    <location>
        <begin position="63"/>
        <end position="326"/>
    </location>
</feature>
<evidence type="ECO:0000256" key="1">
    <source>
        <dbReference type="ARBA" id="ARBA00010088"/>
    </source>
</evidence>
<proteinExistence type="inferred from homology"/>
<name>A0A7S3Y302_HETAK</name>
<dbReference type="PANTHER" id="PTHR43248:SF3">
    <property type="entry name" value="AB HYDROLASE-1 DOMAIN-CONTAINING PROTEIN"/>
    <property type="match status" value="1"/>
</dbReference>
<keyword evidence="2" id="KW-0378">Hydrolase</keyword>
<dbReference type="InterPro" id="IPR051601">
    <property type="entry name" value="Serine_prot/Carboxylest_S33"/>
</dbReference>
<dbReference type="AlphaFoldDB" id="A0A7S3Y302"/>
<organism evidence="4">
    <name type="scientific">Heterosigma akashiwo</name>
    <name type="common">Chromophytic alga</name>
    <name type="synonym">Heterosigma carterae</name>
    <dbReference type="NCBI Taxonomy" id="2829"/>
    <lineage>
        <taxon>Eukaryota</taxon>
        <taxon>Sar</taxon>
        <taxon>Stramenopiles</taxon>
        <taxon>Ochrophyta</taxon>
        <taxon>Raphidophyceae</taxon>
        <taxon>Chattonellales</taxon>
        <taxon>Chattonellaceae</taxon>
        <taxon>Heterosigma</taxon>
    </lineage>
</organism>
<evidence type="ECO:0000259" key="3">
    <source>
        <dbReference type="Pfam" id="PF12697"/>
    </source>
</evidence>
<comment type="similarity">
    <text evidence="1">Belongs to the peptidase S33 family.</text>
</comment>
<gene>
    <name evidence="4" type="ORF">HAKA00212_LOCUS18299</name>
</gene>
<dbReference type="Pfam" id="PF12697">
    <property type="entry name" value="Abhydrolase_6"/>
    <property type="match status" value="1"/>
</dbReference>
<reference evidence="4" key="1">
    <citation type="submission" date="2021-01" db="EMBL/GenBank/DDBJ databases">
        <authorList>
            <person name="Corre E."/>
            <person name="Pelletier E."/>
            <person name="Niang G."/>
            <person name="Scheremetjew M."/>
            <person name="Finn R."/>
            <person name="Kale V."/>
            <person name="Holt S."/>
            <person name="Cochrane G."/>
            <person name="Meng A."/>
            <person name="Brown T."/>
            <person name="Cohen L."/>
        </authorList>
    </citation>
    <scope>NUCLEOTIDE SEQUENCE</scope>
    <source>
        <strain evidence="4">CCMP3107</strain>
    </source>
</reference>
<evidence type="ECO:0000256" key="2">
    <source>
        <dbReference type="ARBA" id="ARBA00022801"/>
    </source>
</evidence>
<accession>A0A7S3Y302</accession>
<sequence>MTHSSNVRSMFTITIQRRPFVLRTISNRLGLGSQKKNISSLAHEWICNEEESGKHAPPDKTAIFLHGLLGNRKNWRSLAQKFIRQRPGWQAMVVDLRGHGESTTGTPPHGLPKVALDLQTLVAEQLGGSEGGAPERAPPRLGALCGHSFGGKAVLEYLQQAIQKGHPLPSEAWIFDTIPGEITTEMANVTDVLDAIQANPPPFPDKDTMVQRFTSQGIPKVVALWLTTNLRPGPPGGSPGGGGLEWVFDVQVARSLFASYTATGYLPLLRAYPRPGLHLVRATKNAGWTPAVLAELEGAAAANPNNLRLHALDAGHWLHVEDPQGLLTLMA</sequence>
<dbReference type="PANTHER" id="PTHR43248">
    <property type="entry name" value="2-SUCCINYL-6-HYDROXY-2,4-CYCLOHEXADIENE-1-CARBOXYLATE SYNTHASE"/>
    <property type="match status" value="1"/>
</dbReference>
<dbReference type="GO" id="GO:0016787">
    <property type="term" value="F:hydrolase activity"/>
    <property type="evidence" value="ECO:0007669"/>
    <property type="project" value="UniProtKB-KW"/>
</dbReference>
<dbReference type="SUPFAM" id="SSF53474">
    <property type="entry name" value="alpha/beta-Hydrolases"/>
    <property type="match status" value="1"/>
</dbReference>
<dbReference type="EMBL" id="HBIU01040187">
    <property type="protein sequence ID" value="CAE0639484.1"/>
    <property type="molecule type" value="Transcribed_RNA"/>
</dbReference>